<accession>K4AI47</accession>
<dbReference type="HOGENOM" id="CLU_2765477_0_0_1"/>
<dbReference type="EnsemblPlants" id="KQK87584">
    <property type="protein sequence ID" value="KQK87584"/>
    <property type="gene ID" value="SETIT_038555mg"/>
</dbReference>
<dbReference type="InParanoid" id="K4AI47"/>
<name>K4AI47_SETIT</name>
<evidence type="ECO:0000313" key="2">
    <source>
        <dbReference type="Proteomes" id="UP000004995"/>
    </source>
</evidence>
<reference evidence="2" key="1">
    <citation type="journal article" date="2012" name="Nat. Biotechnol.">
        <title>Reference genome sequence of the model plant Setaria.</title>
        <authorList>
            <person name="Bennetzen J.L."/>
            <person name="Schmutz J."/>
            <person name="Wang H."/>
            <person name="Percifield R."/>
            <person name="Hawkins J."/>
            <person name="Pontaroli A.C."/>
            <person name="Estep M."/>
            <person name="Feng L."/>
            <person name="Vaughn J.N."/>
            <person name="Grimwood J."/>
            <person name="Jenkins J."/>
            <person name="Barry K."/>
            <person name="Lindquist E."/>
            <person name="Hellsten U."/>
            <person name="Deshpande S."/>
            <person name="Wang X."/>
            <person name="Wu X."/>
            <person name="Mitros T."/>
            <person name="Triplett J."/>
            <person name="Yang X."/>
            <person name="Ye C.Y."/>
            <person name="Mauro-Herrera M."/>
            <person name="Wang L."/>
            <person name="Li P."/>
            <person name="Sharma M."/>
            <person name="Sharma R."/>
            <person name="Ronald P.C."/>
            <person name="Panaud O."/>
            <person name="Kellogg E.A."/>
            <person name="Brutnell T.P."/>
            <person name="Doust A.N."/>
            <person name="Tuskan G.A."/>
            <person name="Rokhsar D."/>
            <person name="Devos K.M."/>
        </authorList>
    </citation>
    <scope>NUCLEOTIDE SEQUENCE [LARGE SCALE GENOMIC DNA]</scope>
    <source>
        <strain evidence="2">cv. Yugu1</strain>
    </source>
</reference>
<dbReference type="Proteomes" id="UP000004995">
    <property type="component" value="Unassembled WGS sequence"/>
</dbReference>
<sequence length="70" mass="7626">RPSPRGGRAATAPEHLPYIERWDTTICYELVRARRTGEWGGSFTGLLREGAPASAARSLGELLMARARSA</sequence>
<dbReference type="EMBL" id="AGNK02005416">
    <property type="status" value="NOT_ANNOTATED_CDS"/>
    <property type="molecule type" value="Genomic_DNA"/>
</dbReference>
<reference evidence="1" key="2">
    <citation type="submission" date="2018-08" db="UniProtKB">
        <authorList>
            <consortium name="EnsemblPlants"/>
        </authorList>
    </citation>
    <scope>IDENTIFICATION</scope>
    <source>
        <strain evidence="1">Yugu1</strain>
    </source>
</reference>
<protein>
    <submittedName>
        <fullName evidence="1">Uncharacterized protein</fullName>
    </submittedName>
</protein>
<keyword evidence="2" id="KW-1185">Reference proteome</keyword>
<dbReference type="Gramene" id="KQK87584">
    <property type="protein sequence ID" value="KQK87584"/>
    <property type="gene ID" value="SETIT_038555mg"/>
</dbReference>
<dbReference type="AlphaFoldDB" id="K4AI47"/>
<organism evidence="1 2">
    <name type="scientific">Setaria italica</name>
    <name type="common">Foxtail millet</name>
    <name type="synonym">Panicum italicum</name>
    <dbReference type="NCBI Taxonomy" id="4555"/>
    <lineage>
        <taxon>Eukaryota</taxon>
        <taxon>Viridiplantae</taxon>
        <taxon>Streptophyta</taxon>
        <taxon>Embryophyta</taxon>
        <taxon>Tracheophyta</taxon>
        <taxon>Spermatophyta</taxon>
        <taxon>Magnoliopsida</taxon>
        <taxon>Liliopsida</taxon>
        <taxon>Poales</taxon>
        <taxon>Poaceae</taxon>
        <taxon>PACMAD clade</taxon>
        <taxon>Panicoideae</taxon>
        <taxon>Panicodae</taxon>
        <taxon>Paniceae</taxon>
        <taxon>Cenchrinae</taxon>
        <taxon>Setaria</taxon>
    </lineage>
</organism>
<proteinExistence type="predicted"/>
<dbReference type="STRING" id="4555.K4AI47"/>
<evidence type="ECO:0000313" key="1">
    <source>
        <dbReference type="EnsemblPlants" id="KQK87584"/>
    </source>
</evidence>